<organism evidence="1 2">
    <name type="scientific">Cladophialophora chaetospira</name>
    <dbReference type="NCBI Taxonomy" id="386627"/>
    <lineage>
        <taxon>Eukaryota</taxon>
        <taxon>Fungi</taxon>
        <taxon>Dikarya</taxon>
        <taxon>Ascomycota</taxon>
        <taxon>Pezizomycotina</taxon>
        <taxon>Eurotiomycetes</taxon>
        <taxon>Chaetothyriomycetidae</taxon>
        <taxon>Chaetothyriales</taxon>
        <taxon>Herpotrichiellaceae</taxon>
        <taxon>Cladophialophora</taxon>
    </lineage>
</organism>
<evidence type="ECO:0000313" key="1">
    <source>
        <dbReference type="EMBL" id="KAJ9609672.1"/>
    </source>
</evidence>
<sequence>MAPTLPTNVQYAIAQHLVADFRDLNSRRSESRETAREFEVALSTLLSLRLTCKHLSDAEIIKSAIFEEIVFQSTKDSVRRVHNTRQLALIAPFVHKVTFLPSPFFVEISLLDFRKLLERLHHYKLPQHCKRHIRMFWGGSVPTTDDGVQKAYTEHQRRGMRDANLLRSGELSCFWAITLPQFPRAAHFHLSSLMGRHPLHPCYDGCGKSCCTDCEDSALLLRNKSLLADDWLPMVAVQSLVSSGVLIQTFPVDSELAHTLGICVWNSLSWSNLNLSQAQRFELTSPGFSDSLLSPEPAIRSSLASRSLLYIFLKFLDNIEEVSINVRVDLPTLTLPFNRIYHSSFPRLVSMQIGGCLISLPWLVSLMAESPKLRTLHLRYCSPMGPKQPGGLGWKMLFDAIRYHPKPLRVNLDEICLDDWDWFSIDMDYGGATFDHDSKKLSWNWCKTEFALYLANRGPWTDTMELHWVTDWNNHQQN</sequence>
<accession>A0AA39CIY8</accession>
<keyword evidence="2" id="KW-1185">Reference proteome</keyword>
<evidence type="ECO:0000313" key="2">
    <source>
        <dbReference type="Proteomes" id="UP001172673"/>
    </source>
</evidence>
<comment type="caution">
    <text evidence="1">The sequence shown here is derived from an EMBL/GenBank/DDBJ whole genome shotgun (WGS) entry which is preliminary data.</text>
</comment>
<protein>
    <submittedName>
        <fullName evidence="1">Uncharacterized protein</fullName>
    </submittedName>
</protein>
<proteinExistence type="predicted"/>
<dbReference type="EMBL" id="JAPDRK010000008">
    <property type="protein sequence ID" value="KAJ9609672.1"/>
    <property type="molecule type" value="Genomic_DNA"/>
</dbReference>
<dbReference type="Proteomes" id="UP001172673">
    <property type="component" value="Unassembled WGS sequence"/>
</dbReference>
<dbReference type="AlphaFoldDB" id="A0AA39CIY8"/>
<gene>
    <name evidence="1" type="ORF">H2200_006000</name>
</gene>
<reference evidence="1" key="1">
    <citation type="submission" date="2022-10" db="EMBL/GenBank/DDBJ databases">
        <title>Culturing micro-colonial fungi from biological soil crusts in the Mojave desert and describing Neophaeococcomyces mojavensis, and introducing the new genera and species Taxawa tesnikishii.</title>
        <authorList>
            <person name="Kurbessoian T."/>
            <person name="Stajich J.E."/>
        </authorList>
    </citation>
    <scope>NUCLEOTIDE SEQUENCE</scope>
    <source>
        <strain evidence="1">TK_41</strain>
    </source>
</reference>
<name>A0AA39CIY8_9EURO</name>